<evidence type="ECO:0000313" key="2">
    <source>
        <dbReference type="EMBL" id="SPF39656.1"/>
    </source>
</evidence>
<dbReference type="AlphaFoldDB" id="A0A2U3KJ38"/>
<evidence type="ECO:0000313" key="3">
    <source>
        <dbReference type="Proteomes" id="UP000238701"/>
    </source>
</evidence>
<proteinExistence type="predicted"/>
<gene>
    <name evidence="2" type="ORF">SBA1_290018</name>
</gene>
<accession>A0A2U3KJ38</accession>
<evidence type="ECO:0000256" key="1">
    <source>
        <dbReference type="SAM" id="MobiDB-lite"/>
    </source>
</evidence>
<dbReference type="EMBL" id="OMOD01000121">
    <property type="protein sequence ID" value="SPF39656.1"/>
    <property type="molecule type" value="Genomic_DNA"/>
</dbReference>
<name>A0A2U3KJ38_9BACT</name>
<dbReference type="Proteomes" id="UP000238701">
    <property type="component" value="Unassembled WGS sequence"/>
</dbReference>
<sequence length="63" mass="6939">MEIAGGDRNGTEILTFWVGDQSETDRTSSTERAGPTSPALWFWGELSAAKTATAELRRRAHPF</sequence>
<reference evidence="3" key="1">
    <citation type="submission" date="2018-02" db="EMBL/GenBank/DDBJ databases">
        <authorList>
            <person name="Hausmann B."/>
        </authorList>
    </citation>
    <scope>NUCLEOTIDE SEQUENCE [LARGE SCALE GENOMIC DNA]</scope>
    <source>
        <strain evidence="3">Peat soil MAG SbA1</strain>
    </source>
</reference>
<protein>
    <submittedName>
        <fullName evidence="2">Uncharacterized protein</fullName>
    </submittedName>
</protein>
<feature type="region of interest" description="Disordered" evidence="1">
    <location>
        <begin position="1"/>
        <end position="37"/>
    </location>
</feature>
<organism evidence="2 3">
    <name type="scientific">Candidatus Sulfotelmatobacter kueseliae</name>
    <dbReference type="NCBI Taxonomy" id="2042962"/>
    <lineage>
        <taxon>Bacteria</taxon>
        <taxon>Pseudomonadati</taxon>
        <taxon>Acidobacteriota</taxon>
        <taxon>Terriglobia</taxon>
        <taxon>Terriglobales</taxon>
        <taxon>Candidatus Korobacteraceae</taxon>
        <taxon>Candidatus Sulfotelmatobacter</taxon>
    </lineage>
</organism>